<evidence type="ECO:0000313" key="7">
    <source>
        <dbReference type="Proteomes" id="UP000039021"/>
    </source>
</evidence>
<evidence type="ECO:0000256" key="1">
    <source>
        <dbReference type="SAM" id="MobiDB-lite"/>
    </source>
</evidence>
<evidence type="ECO:0000313" key="2">
    <source>
        <dbReference type="EMBL" id="CFE78507.1"/>
    </source>
</evidence>
<evidence type="ECO:0000313" key="5">
    <source>
        <dbReference type="EMBL" id="COZ52156.1"/>
    </source>
</evidence>
<dbReference type="Proteomes" id="UP000039021">
    <property type="component" value="Unassembled WGS sequence"/>
</dbReference>
<accession>A0A0U0UFF4</accession>
<reference evidence="6 7" key="2">
    <citation type="submission" date="2015-03" db="EMBL/GenBank/DDBJ databases">
        <authorList>
            <consortium name="Pathogen Informatics"/>
        </authorList>
    </citation>
    <scope>NUCLEOTIDE SEQUENCE [LARGE SCALE GENOMIC DNA]</scope>
    <source>
        <strain evidence="3 8">C09601061</strain>
        <strain evidence="2 9">H09601792</strain>
        <strain evidence="6">K00500041</strain>
        <strain evidence="7">N09902308</strain>
    </source>
</reference>
<sequence length="109" mass="11539">MLCRTRNRSSQATAVRPRTNAIRVATSNCGPVALMPSVTGWNASGNENNPEANTAGMASRNPNRAASSRSSPRNSPALMVDPDLDTPGTSARVWAIPTTTASRQVNRSM</sequence>
<dbReference type="Proteomes" id="UP000046680">
    <property type="component" value="Unassembled WGS sequence"/>
</dbReference>
<dbReference type="EMBL" id="CGCX01002100">
    <property type="protein sequence ID" value="CFS06779.1"/>
    <property type="molecule type" value="Genomic_DNA"/>
</dbReference>
<organism evidence="4 6">
    <name type="scientific">Mycobacterium tuberculosis</name>
    <dbReference type="NCBI Taxonomy" id="1773"/>
    <lineage>
        <taxon>Bacteria</taxon>
        <taxon>Bacillati</taxon>
        <taxon>Actinomycetota</taxon>
        <taxon>Actinomycetes</taxon>
        <taxon>Mycobacteriales</taxon>
        <taxon>Mycobacteriaceae</taxon>
        <taxon>Mycobacterium</taxon>
        <taxon>Mycobacterium tuberculosis complex</taxon>
    </lineage>
</organism>
<protein>
    <submittedName>
        <fullName evidence="4">Uncharacterized protein</fullName>
    </submittedName>
</protein>
<evidence type="ECO:0000313" key="3">
    <source>
        <dbReference type="EMBL" id="CFS06779.1"/>
    </source>
</evidence>
<dbReference type="EMBL" id="CFOH01001086">
    <property type="protein sequence ID" value="CFE78507.1"/>
    <property type="molecule type" value="Genomic_DNA"/>
</dbReference>
<proteinExistence type="predicted"/>
<reference evidence="4" key="1">
    <citation type="submission" date="2015-03" db="EMBL/GenBank/DDBJ databases">
        <authorList>
            <person name="Murphy D."/>
        </authorList>
    </citation>
    <scope>NUCLEOTIDE SEQUENCE [LARGE SCALE GENOMIC DNA]</scope>
    <source>
        <strain evidence="4">K00500041</strain>
    </source>
</reference>
<feature type="compositionally biased region" description="Low complexity" evidence="1">
    <location>
        <begin position="58"/>
        <end position="77"/>
    </location>
</feature>
<name>A0A0U0UFF4_MYCTX</name>
<evidence type="ECO:0000313" key="4">
    <source>
        <dbReference type="EMBL" id="COX55518.1"/>
    </source>
</evidence>
<dbReference type="Proteomes" id="UP000038802">
    <property type="component" value="Unassembled WGS sequence"/>
</dbReference>
<feature type="compositionally biased region" description="Polar residues" evidence="1">
    <location>
        <begin position="39"/>
        <end position="52"/>
    </location>
</feature>
<gene>
    <name evidence="3" type="ORF">ERS007657_03857</name>
    <name evidence="2" type="ORF">ERS007688_04118</name>
    <name evidence="4" type="ORF">ERS007703_05337</name>
    <name evidence="5" type="ORF">ERS007739_03849</name>
</gene>
<feature type="region of interest" description="Disordered" evidence="1">
    <location>
        <begin position="39"/>
        <end position="92"/>
    </location>
</feature>
<reference evidence="5" key="3">
    <citation type="submission" date="2015-03" db="EMBL/GenBank/DDBJ databases">
        <authorList>
            <consortium name="Pathogen Informatics"/>
            <person name="Murphy D."/>
        </authorList>
    </citation>
    <scope>NUCLEOTIDE SEQUENCE</scope>
    <source>
        <strain evidence="5">N09902308</strain>
    </source>
</reference>
<evidence type="ECO:0000313" key="8">
    <source>
        <dbReference type="Proteomes" id="UP000046680"/>
    </source>
</evidence>
<evidence type="ECO:0000313" key="6">
    <source>
        <dbReference type="Proteomes" id="UP000038802"/>
    </source>
</evidence>
<dbReference type="EMBL" id="CSAE01001368">
    <property type="protein sequence ID" value="COX55518.1"/>
    <property type="molecule type" value="Genomic_DNA"/>
</dbReference>
<dbReference type="EMBL" id="CSBK01002131">
    <property type="protein sequence ID" value="COZ52156.1"/>
    <property type="molecule type" value="Genomic_DNA"/>
</dbReference>
<evidence type="ECO:0000313" key="9">
    <source>
        <dbReference type="Proteomes" id="UP000046947"/>
    </source>
</evidence>
<dbReference type="Proteomes" id="UP000046947">
    <property type="component" value="Unassembled WGS sequence"/>
</dbReference>
<dbReference type="AlphaFoldDB" id="A0A0U0UFF4"/>